<dbReference type="PANTHER" id="PTHR37313">
    <property type="entry name" value="UPF0749 PROTEIN RV1825"/>
    <property type="match status" value="1"/>
</dbReference>
<feature type="transmembrane region" description="Helical" evidence="2">
    <location>
        <begin position="7"/>
        <end position="25"/>
    </location>
</feature>
<evidence type="ECO:0000256" key="1">
    <source>
        <dbReference type="ARBA" id="ARBA00009108"/>
    </source>
</evidence>
<dbReference type="Gene3D" id="3.30.70.1880">
    <property type="entry name" value="Protein of unknown function DUF881"/>
    <property type="match status" value="1"/>
</dbReference>
<dbReference type="OrthoDB" id="9776196at2"/>
<keyword evidence="2" id="KW-0812">Transmembrane</keyword>
<evidence type="ECO:0000256" key="2">
    <source>
        <dbReference type="SAM" id="Phobius"/>
    </source>
</evidence>
<evidence type="ECO:0000313" key="3">
    <source>
        <dbReference type="EMBL" id="ACL74950.1"/>
    </source>
</evidence>
<dbReference type="RefSeq" id="WP_015924122.1">
    <property type="nucleotide sequence ID" value="NC_011898.1"/>
</dbReference>
<dbReference type="EMBL" id="CP001348">
    <property type="protein sequence ID" value="ACL74950.1"/>
    <property type="molecule type" value="Genomic_DNA"/>
</dbReference>
<evidence type="ECO:0000313" key="4">
    <source>
        <dbReference type="Proteomes" id="UP000001349"/>
    </source>
</evidence>
<keyword evidence="2" id="KW-0472">Membrane</keyword>
<name>B8I726_RUMCH</name>
<dbReference type="PANTHER" id="PTHR37313:SF2">
    <property type="entry name" value="UPF0749 PROTEIN YLXX"/>
    <property type="match status" value="1"/>
</dbReference>
<dbReference type="KEGG" id="cce:Ccel_0569"/>
<organism evidence="3 4">
    <name type="scientific">Ruminiclostridium cellulolyticum (strain ATCC 35319 / DSM 5812 / JCM 6584 / H10)</name>
    <name type="common">Clostridium cellulolyticum</name>
    <dbReference type="NCBI Taxonomy" id="394503"/>
    <lineage>
        <taxon>Bacteria</taxon>
        <taxon>Bacillati</taxon>
        <taxon>Bacillota</taxon>
        <taxon>Clostridia</taxon>
        <taxon>Eubacteriales</taxon>
        <taxon>Oscillospiraceae</taxon>
        <taxon>Ruminiclostridium</taxon>
    </lineage>
</organism>
<dbReference type="Pfam" id="PF05949">
    <property type="entry name" value="DUF881"/>
    <property type="match status" value="1"/>
</dbReference>
<dbReference type="AlphaFoldDB" id="B8I726"/>
<proteinExistence type="inferred from homology"/>
<sequence precursor="true">MKVKDNLIILFIIFAVFGMLVTVQIRSTVSMQKQSALTLDYNRLKNQLDSRVKEGERYKAQIAELEHKKEDFLKAYPGTNSSNTLKNDLDYLKFISGLTDVTGEGVVITLNDAENPDLESQMNYIIHDYEIYGIINDLRDAGAQAISINDERLIATSEQICAGPTIKINNNRYAVPFEIKAIGDPDKLHSAMKNSDVVSSLIQYKKRVTVESQSNIVIPKFMNDINGLISKLEVAENESKKEQ</sequence>
<keyword evidence="4" id="KW-1185">Reference proteome</keyword>
<dbReference type="HOGENOM" id="CLU_040273_4_0_9"/>
<comment type="similarity">
    <text evidence="1">Belongs to the UPF0749 family.</text>
</comment>
<gene>
    <name evidence="3" type="ordered locus">Ccel_0569</name>
</gene>
<protein>
    <recommendedName>
        <fullName evidence="5">Division initiation protein</fullName>
    </recommendedName>
</protein>
<reference evidence="3 4" key="1">
    <citation type="submission" date="2009-01" db="EMBL/GenBank/DDBJ databases">
        <title>Complete sequence of Clostridium cellulolyticum H10.</title>
        <authorList>
            <consortium name="US DOE Joint Genome Institute"/>
            <person name="Lucas S."/>
            <person name="Copeland A."/>
            <person name="Lapidus A."/>
            <person name="Glavina del Rio T."/>
            <person name="Dalin E."/>
            <person name="Tice H."/>
            <person name="Bruce D."/>
            <person name="Goodwin L."/>
            <person name="Pitluck S."/>
            <person name="Chertkov O."/>
            <person name="Saunders E."/>
            <person name="Brettin T."/>
            <person name="Detter J.C."/>
            <person name="Han C."/>
            <person name="Larimer F."/>
            <person name="Land M."/>
            <person name="Hauser L."/>
            <person name="Kyrpides N."/>
            <person name="Ivanova N."/>
            <person name="Zhou J."/>
            <person name="Richardson P."/>
        </authorList>
    </citation>
    <scope>NUCLEOTIDE SEQUENCE [LARGE SCALE GENOMIC DNA]</scope>
    <source>
        <strain evidence="4">ATCC 35319 / DSM 5812 / JCM 6584 / H10</strain>
    </source>
</reference>
<dbReference type="STRING" id="394503.Ccel_0569"/>
<dbReference type="InterPro" id="IPR010273">
    <property type="entry name" value="DUF881"/>
</dbReference>
<dbReference type="Proteomes" id="UP000001349">
    <property type="component" value="Chromosome"/>
</dbReference>
<accession>B8I726</accession>
<dbReference type="eggNOG" id="COG3879">
    <property type="taxonomic scope" value="Bacteria"/>
</dbReference>
<keyword evidence="2" id="KW-1133">Transmembrane helix</keyword>
<evidence type="ECO:0008006" key="5">
    <source>
        <dbReference type="Google" id="ProtNLM"/>
    </source>
</evidence>